<evidence type="ECO:0000313" key="2">
    <source>
        <dbReference type="Proteomes" id="UP001062846"/>
    </source>
</evidence>
<accession>A0ACC0LX07</accession>
<dbReference type="Proteomes" id="UP001062846">
    <property type="component" value="Chromosome 11"/>
</dbReference>
<evidence type="ECO:0000313" key="1">
    <source>
        <dbReference type="EMBL" id="KAI8533159.1"/>
    </source>
</evidence>
<protein>
    <submittedName>
        <fullName evidence="1">Uncharacterized protein</fullName>
    </submittedName>
</protein>
<keyword evidence="2" id="KW-1185">Reference proteome</keyword>
<organism evidence="1 2">
    <name type="scientific">Rhododendron molle</name>
    <name type="common">Chinese azalea</name>
    <name type="synonym">Azalea mollis</name>
    <dbReference type="NCBI Taxonomy" id="49168"/>
    <lineage>
        <taxon>Eukaryota</taxon>
        <taxon>Viridiplantae</taxon>
        <taxon>Streptophyta</taxon>
        <taxon>Embryophyta</taxon>
        <taxon>Tracheophyta</taxon>
        <taxon>Spermatophyta</taxon>
        <taxon>Magnoliopsida</taxon>
        <taxon>eudicotyledons</taxon>
        <taxon>Gunneridae</taxon>
        <taxon>Pentapetalae</taxon>
        <taxon>asterids</taxon>
        <taxon>Ericales</taxon>
        <taxon>Ericaceae</taxon>
        <taxon>Ericoideae</taxon>
        <taxon>Rhodoreae</taxon>
        <taxon>Rhododendron</taxon>
    </lineage>
</organism>
<reference evidence="1" key="1">
    <citation type="submission" date="2022-02" db="EMBL/GenBank/DDBJ databases">
        <title>Plant Genome Project.</title>
        <authorList>
            <person name="Zhang R.-G."/>
        </authorList>
    </citation>
    <scope>NUCLEOTIDE SEQUENCE</scope>
    <source>
        <strain evidence="1">AT1</strain>
    </source>
</reference>
<proteinExistence type="predicted"/>
<name>A0ACC0LX07_RHOML</name>
<comment type="caution">
    <text evidence="1">The sequence shown here is derived from an EMBL/GenBank/DDBJ whole genome shotgun (WGS) entry which is preliminary data.</text>
</comment>
<gene>
    <name evidence="1" type="ORF">RHMOL_Rhmol11G0275000</name>
</gene>
<sequence length="138" mass="15928">MEGWSRRTFGNNKERIQSLRNSLGWVQQQPYSELICKKEKALKEDLEMDFLGRAAMIGWNIWKAMNDFIFKGKSVNPLETLATIRYSSLENSSFSEIAQVHMDNPTTRKVQTTGGLRTLVLSRLIVMRLCQGTREKVE</sequence>
<dbReference type="EMBL" id="CM046398">
    <property type="protein sequence ID" value="KAI8533159.1"/>
    <property type="molecule type" value="Genomic_DNA"/>
</dbReference>